<protein>
    <submittedName>
        <fullName evidence="1">Uncharacterized protein</fullName>
    </submittedName>
</protein>
<name>A0A2P1NR29_9PEZI</name>
<sequence length="154" mass="17428">MDEHPLHVMTINKKQDSSIIEEIPYETDRAVVGFTAQMYYSPITTFASILELDTTNTSSQPAPRSTTNNGIVPQSIKLSRSGAVDMVLAEDHAKACDLDRPDIRDNIRGQMIERDYITGRMLETLANSDRTTDLAYETGIDGWKWQRRLMDFAL</sequence>
<dbReference type="AlphaFoldDB" id="A0A2P1NR29"/>
<organism evidence="1">
    <name type="scientific">Juglanconis sp</name>
    <dbReference type="NCBI Taxonomy" id="2041886"/>
    <lineage>
        <taxon>Eukaryota</taxon>
        <taxon>Fungi</taxon>
        <taxon>Dikarya</taxon>
        <taxon>Ascomycota</taxon>
        <taxon>Pezizomycotina</taxon>
        <taxon>Sordariomycetes</taxon>
        <taxon>Sordariomycetidae</taxon>
        <taxon>Diaporthales</taxon>
        <taxon>Juglanconidaceae</taxon>
        <taxon>Juglanconis</taxon>
    </lineage>
</organism>
<accession>A0A2P1NR29</accession>
<reference evidence="1" key="1">
    <citation type="submission" date="2017-02" db="EMBL/GenBank/DDBJ databases">
        <title>Fungal Comparative Genomics of Juglanconis species and Ophiognomonia clavigignenti-juglandacearum.</title>
        <authorList>
            <person name="Demers J.E."/>
            <person name="Castlebury L.A."/>
        </authorList>
    </citation>
    <scope>NUCLEOTIDE SEQUENCE</scope>
    <source>
        <strain evidence="1">DMW523</strain>
    </source>
</reference>
<proteinExistence type="predicted"/>
<evidence type="ECO:0000313" key="1">
    <source>
        <dbReference type="EMBL" id="AVP71791.1"/>
    </source>
</evidence>
<dbReference type="EMBL" id="KY617081">
    <property type="protein sequence ID" value="AVP71791.1"/>
    <property type="molecule type" value="Genomic_DNA"/>
</dbReference>